<evidence type="ECO:0000256" key="3">
    <source>
        <dbReference type="ARBA" id="ARBA00022552"/>
    </source>
</evidence>
<keyword evidence="4" id="KW-0271">Exosome</keyword>
<evidence type="ECO:0000256" key="5">
    <source>
        <dbReference type="ARBA" id="ARBA00023242"/>
    </source>
</evidence>
<dbReference type="InterPro" id="IPR001247">
    <property type="entry name" value="ExoRNase_PH_dom1"/>
</dbReference>
<dbReference type="AlphaFoldDB" id="A0A0D2N6S1"/>
<keyword evidence="3" id="KW-0698">rRNA processing</keyword>
<sequence>MSTPTRRDGRTSTKIRQLRISYDGLARVDGSARFAFGDDTSALAAVSGPIEVRLAAEIPSKATFEVLVRPLANIPATEAKLVAANIKSTIEPSLILTKSPRTMVQLVIQSLTSPVAPLWKDSLTASMINASTLAFLQAGSVLMQGVVAAVAVGRLSNGTLVVDPSEEEAETLLGGGSFAFLFSDQNAERGSRVDCVWSNWKVTDGGYLPNEFFQARELAKAGATQVYNSIRKSVETMSGAAQSKRILQAGDTDESSSDDEKMEIERYVPFSFALETSI</sequence>
<evidence type="ECO:0000256" key="4">
    <source>
        <dbReference type="ARBA" id="ARBA00022835"/>
    </source>
</evidence>
<dbReference type="PANTHER" id="PTHR11953">
    <property type="entry name" value="EXOSOME COMPLEX COMPONENT"/>
    <property type="match status" value="1"/>
</dbReference>
<dbReference type="GO" id="GO:0003723">
    <property type="term" value="F:RNA binding"/>
    <property type="evidence" value="ECO:0007669"/>
    <property type="project" value="TreeGrafter"/>
</dbReference>
<evidence type="ECO:0000313" key="7">
    <source>
        <dbReference type="EMBL" id="KJA14799.1"/>
    </source>
</evidence>
<comment type="similarity">
    <text evidence="2">Belongs to the RNase PH family.</text>
</comment>
<dbReference type="GO" id="GO:0071028">
    <property type="term" value="P:nuclear mRNA surveillance"/>
    <property type="evidence" value="ECO:0007669"/>
    <property type="project" value="TreeGrafter"/>
</dbReference>
<dbReference type="GO" id="GO:0071051">
    <property type="term" value="P:poly(A)-dependent snoRNA 3'-end processing"/>
    <property type="evidence" value="ECO:0007669"/>
    <property type="project" value="TreeGrafter"/>
</dbReference>
<name>A0A0D2N6S1_HYPSF</name>
<organism evidence="7 8">
    <name type="scientific">Hypholoma sublateritium (strain FD-334 SS-4)</name>
    <dbReference type="NCBI Taxonomy" id="945553"/>
    <lineage>
        <taxon>Eukaryota</taxon>
        <taxon>Fungi</taxon>
        <taxon>Dikarya</taxon>
        <taxon>Basidiomycota</taxon>
        <taxon>Agaricomycotina</taxon>
        <taxon>Agaricomycetes</taxon>
        <taxon>Agaricomycetidae</taxon>
        <taxon>Agaricales</taxon>
        <taxon>Agaricineae</taxon>
        <taxon>Strophariaceae</taxon>
        <taxon>Hypholoma</taxon>
    </lineage>
</organism>
<evidence type="ECO:0000256" key="1">
    <source>
        <dbReference type="ARBA" id="ARBA00004123"/>
    </source>
</evidence>
<dbReference type="SUPFAM" id="SSF55666">
    <property type="entry name" value="Ribonuclease PH domain 2-like"/>
    <property type="match status" value="1"/>
</dbReference>
<keyword evidence="5" id="KW-0539">Nucleus</keyword>
<dbReference type="GO" id="GO:0016075">
    <property type="term" value="P:rRNA catabolic process"/>
    <property type="evidence" value="ECO:0007669"/>
    <property type="project" value="TreeGrafter"/>
</dbReference>
<protein>
    <recommendedName>
        <fullName evidence="6">Exoribonuclease phosphorolytic domain-containing protein</fullName>
    </recommendedName>
</protein>
<dbReference type="GO" id="GO:0006364">
    <property type="term" value="P:rRNA processing"/>
    <property type="evidence" value="ECO:0007669"/>
    <property type="project" value="UniProtKB-KW"/>
</dbReference>
<dbReference type="EMBL" id="KN817665">
    <property type="protein sequence ID" value="KJA14799.1"/>
    <property type="molecule type" value="Genomic_DNA"/>
</dbReference>
<comment type="subcellular location">
    <subcellularLocation>
        <location evidence="1">Nucleus</location>
    </subcellularLocation>
</comment>
<dbReference type="Proteomes" id="UP000054270">
    <property type="component" value="Unassembled WGS sequence"/>
</dbReference>
<dbReference type="InterPro" id="IPR020568">
    <property type="entry name" value="Ribosomal_Su5_D2-typ_SF"/>
</dbReference>
<dbReference type="InterPro" id="IPR027408">
    <property type="entry name" value="PNPase/RNase_PH_dom_sf"/>
</dbReference>
<feature type="domain" description="Exoribonuclease phosphorolytic" evidence="6">
    <location>
        <begin position="15"/>
        <end position="139"/>
    </location>
</feature>
<accession>A0A0D2N6S1</accession>
<dbReference type="GO" id="GO:0000177">
    <property type="term" value="C:cytoplasmic exosome (RNase complex)"/>
    <property type="evidence" value="ECO:0007669"/>
    <property type="project" value="TreeGrafter"/>
</dbReference>
<dbReference type="CDD" id="cd11372">
    <property type="entry name" value="RNase_PH_RRP46"/>
    <property type="match status" value="1"/>
</dbReference>
<dbReference type="Gene3D" id="3.30.230.70">
    <property type="entry name" value="GHMP Kinase, N-terminal domain"/>
    <property type="match status" value="1"/>
</dbReference>
<dbReference type="InterPro" id="IPR050080">
    <property type="entry name" value="RNase_PH"/>
</dbReference>
<proteinExistence type="inferred from homology"/>
<evidence type="ECO:0000256" key="2">
    <source>
        <dbReference type="ARBA" id="ARBA00006678"/>
    </source>
</evidence>
<dbReference type="Pfam" id="PF01138">
    <property type="entry name" value="RNase_PH"/>
    <property type="match status" value="1"/>
</dbReference>
<evidence type="ECO:0000259" key="6">
    <source>
        <dbReference type="Pfam" id="PF01138"/>
    </source>
</evidence>
<dbReference type="InterPro" id="IPR036345">
    <property type="entry name" value="ExoRNase_PH_dom2_sf"/>
</dbReference>
<evidence type="ECO:0000313" key="8">
    <source>
        <dbReference type="Proteomes" id="UP000054270"/>
    </source>
</evidence>
<reference evidence="8" key="1">
    <citation type="submission" date="2014-04" db="EMBL/GenBank/DDBJ databases">
        <title>Evolutionary Origins and Diversification of the Mycorrhizal Mutualists.</title>
        <authorList>
            <consortium name="DOE Joint Genome Institute"/>
            <consortium name="Mycorrhizal Genomics Consortium"/>
            <person name="Kohler A."/>
            <person name="Kuo A."/>
            <person name="Nagy L.G."/>
            <person name="Floudas D."/>
            <person name="Copeland A."/>
            <person name="Barry K.W."/>
            <person name="Cichocki N."/>
            <person name="Veneault-Fourrey C."/>
            <person name="LaButti K."/>
            <person name="Lindquist E.A."/>
            <person name="Lipzen A."/>
            <person name="Lundell T."/>
            <person name="Morin E."/>
            <person name="Murat C."/>
            <person name="Riley R."/>
            <person name="Ohm R."/>
            <person name="Sun H."/>
            <person name="Tunlid A."/>
            <person name="Henrissat B."/>
            <person name="Grigoriev I.V."/>
            <person name="Hibbett D.S."/>
            <person name="Martin F."/>
        </authorList>
    </citation>
    <scope>NUCLEOTIDE SEQUENCE [LARGE SCALE GENOMIC DNA]</scope>
    <source>
        <strain evidence="8">FD-334 SS-4</strain>
    </source>
</reference>
<gene>
    <name evidence="7" type="ORF">HYPSUDRAFT_149958</name>
</gene>
<dbReference type="OrthoDB" id="27298at2759"/>
<dbReference type="GO" id="GO:0000176">
    <property type="term" value="C:nuclear exosome (RNase complex)"/>
    <property type="evidence" value="ECO:0007669"/>
    <property type="project" value="TreeGrafter"/>
</dbReference>
<dbReference type="GO" id="GO:0034475">
    <property type="term" value="P:U4 snRNA 3'-end processing"/>
    <property type="evidence" value="ECO:0007669"/>
    <property type="project" value="TreeGrafter"/>
</dbReference>
<dbReference type="PANTHER" id="PTHR11953:SF1">
    <property type="entry name" value="EXOSOME COMPLEX COMPONENT RRP46"/>
    <property type="match status" value="1"/>
</dbReference>
<dbReference type="OMA" id="LLWTNYT"/>
<dbReference type="STRING" id="945553.A0A0D2N6S1"/>
<dbReference type="SUPFAM" id="SSF54211">
    <property type="entry name" value="Ribosomal protein S5 domain 2-like"/>
    <property type="match status" value="1"/>
</dbReference>
<dbReference type="GO" id="GO:0005730">
    <property type="term" value="C:nucleolus"/>
    <property type="evidence" value="ECO:0007669"/>
    <property type="project" value="TreeGrafter"/>
</dbReference>
<keyword evidence="8" id="KW-1185">Reference proteome</keyword>